<gene>
    <name evidence="1" type="ORF">XELAEV_18033627mg</name>
</gene>
<accession>A0A974HEL0</accession>
<evidence type="ECO:0000313" key="2">
    <source>
        <dbReference type="Proteomes" id="UP000694892"/>
    </source>
</evidence>
<dbReference type="OMA" id="QNRILIC"/>
<dbReference type="PANTHER" id="PTHR22640:SF2">
    <property type="entry name" value="STRUCTURAL MAINTENANCE OF CHROMOSOMES FLEXIBLE HINGE DOMAIN-CONTAINING PROTEIN 1"/>
    <property type="match status" value="1"/>
</dbReference>
<proteinExistence type="predicted"/>
<dbReference type="InterPro" id="IPR038892">
    <property type="entry name" value="SMCHD1"/>
</dbReference>
<evidence type="ECO:0000313" key="1">
    <source>
        <dbReference type="EMBL" id="OCT74641.1"/>
    </source>
</evidence>
<organism evidence="1 2">
    <name type="scientific">Xenopus laevis</name>
    <name type="common">African clawed frog</name>
    <dbReference type="NCBI Taxonomy" id="8355"/>
    <lineage>
        <taxon>Eukaryota</taxon>
        <taxon>Metazoa</taxon>
        <taxon>Chordata</taxon>
        <taxon>Craniata</taxon>
        <taxon>Vertebrata</taxon>
        <taxon>Euteleostomi</taxon>
        <taxon>Amphibia</taxon>
        <taxon>Batrachia</taxon>
        <taxon>Anura</taxon>
        <taxon>Pipoidea</taxon>
        <taxon>Pipidae</taxon>
        <taxon>Xenopodinae</taxon>
        <taxon>Xenopus</taxon>
        <taxon>Xenopus</taxon>
    </lineage>
</organism>
<dbReference type="Proteomes" id="UP000694892">
    <property type="component" value="Chromosome 6S"/>
</dbReference>
<sequence length="402" mass="44894">MESHLPGLNSGLKSGRVVTVFDRRREQTEYGEKIVSVCSGGAYAEFRADMCQAFGINTDEQLQIGTVTNRKPVTHINFDLIVQDGVTLYLLKSPDQLLFSPTKEKIYFLPHYDTGMNSTQLKNWAIYRLSKFTRGAAALRNSIKAFRLLLFKIITKTADSQDVHEFVLSKEDFEKKEKSLMVYTSSPGHTCDRCIRDAPNPGFGSEFGQDSAFFSRIRIRPNPSARQNRILICICKLGTGFGSVFGQIFGKGFGGSAESKIVDLPADSIHVTEDDRFLHNLIMEEDGKDNFTAVIITGVQSVHVQFLKNDYHLCTRQLATLASVVIVTNLNHVDFFSIVQISMFEKGKSQKIVSLREIEDDMQTLYINTASDTFEFKALVEGDGVVEGVICPGGQTIRRLAV</sequence>
<name>A0A974HEL0_XENLA</name>
<protein>
    <submittedName>
        <fullName evidence="1">Uncharacterized protein</fullName>
    </submittedName>
</protein>
<dbReference type="GO" id="GO:0006302">
    <property type="term" value="P:double-strand break repair"/>
    <property type="evidence" value="ECO:0007669"/>
    <property type="project" value="InterPro"/>
</dbReference>
<reference evidence="2" key="1">
    <citation type="journal article" date="2016" name="Nature">
        <title>Genome evolution in the allotetraploid frog Xenopus laevis.</title>
        <authorList>
            <person name="Session A.M."/>
            <person name="Uno Y."/>
            <person name="Kwon T."/>
            <person name="Chapman J.A."/>
            <person name="Toyoda A."/>
            <person name="Takahashi S."/>
            <person name="Fukui A."/>
            <person name="Hikosaka A."/>
            <person name="Suzuki A."/>
            <person name="Kondo M."/>
            <person name="van Heeringen S.J."/>
            <person name="Quigley I."/>
            <person name="Heinz S."/>
            <person name="Ogino H."/>
            <person name="Ochi H."/>
            <person name="Hellsten U."/>
            <person name="Lyons J.B."/>
            <person name="Simakov O."/>
            <person name="Putnam N."/>
            <person name="Stites J."/>
            <person name="Kuroki Y."/>
            <person name="Tanaka T."/>
            <person name="Michiue T."/>
            <person name="Watanabe M."/>
            <person name="Bogdanovic O."/>
            <person name="Lister R."/>
            <person name="Georgiou G."/>
            <person name="Paranjpe S.S."/>
            <person name="van Kruijsbergen I."/>
            <person name="Shu S."/>
            <person name="Carlson J."/>
            <person name="Kinoshita T."/>
            <person name="Ohta Y."/>
            <person name="Mawaribuchi S."/>
            <person name="Jenkins J."/>
            <person name="Grimwood J."/>
            <person name="Schmutz J."/>
            <person name="Mitros T."/>
            <person name="Mozaffari S.V."/>
            <person name="Suzuki Y."/>
            <person name="Haramoto Y."/>
            <person name="Yamamoto T.S."/>
            <person name="Takagi C."/>
            <person name="Heald R."/>
            <person name="Miller K."/>
            <person name="Haudenschild C."/>
            <person name="Kitzman J."/>
            <person name="Nakayama T."/>
            <person name="Izutsu Y."/>
            <person name="Robert J."/>
            <person name="Fortriede J."/>
            <person name="Burns K."/>
            <person name="Lotay V."/>
            <person name="Karimi K."/>
            <person name="Yasuoka Y."/>
            <person name="Dichmann D.S."/>
            <person name="Flajnik M.F."/>
            <person name="Houston D.W."/>
            <person name="Shendure J."/>
            <person name="DuPasquier L."/>
            <person name="Vize P.D."/>
            <person name="Zorn A.M."/>
            <person name="Ito M."/>
            <person name="Marcotte E.M."/>
            <person name="Wallingford J.B."/>
            <person name="Ito Y."/>
            <person name="Asashima M."/>
            <person name="Ueno N."/>
            <person name="Matsuda Y."/>
            <person name="Veenstra G.J."/>
            <person name="Fujiyama A."/>
            <person name="Harland R.M."/>
            <person name="Taira M."/>
            <person name="Rokhsar D.S."/>
        </authorList>
    </citation>
    <scope>NUCLEOTIDE SEQUENCE [LARGE SCALE GENOMIC DNA]</scope>
    <source>
        <strain evidence="2">J</strain>
    </source>
</reference>
<dbReference type="AlphaFoldDB" id="A0A974HEL0"/>
<dbReference type="EMBL" id="CM004477">
    <property type="protein sequence ID" value="OCT74641.1"/>
    <property type="molecule type" value="Genomic_DNA"/>
</dbReference>
<dbReference type="PANTHER" id="PTHR22640">
    <property type="entry name" value="STRUCTURAL MAINTENANCE OF CHROMOSOMES FLEXIBLE HINGE DOMAIN-CONTAINING PROTEIN 1"/>
    <property type="match status" value="1"/>
</dbReference>